<dbReference type="Proteomes" id="UP000254794">
    <property type="component" value="Unassembled WGS sequence"/>
</dbReference>
<dbReference type="EMBL" id="UGOD01000001">
    <property type="protein sequence ID" value="STX51697.1"/>
    <property type="molecule type" value="Genomic_DNA"/>
</dbReference>
<keyword evidence="3" id="KW-1185">Reference proteome</keyword>
<protein>
    <submittedName>
        <fullName evidence="2">Uncharacterized protein</fullName>
    </submittedName>
</protein>
<gene>
    <name evidence="2" type="ORF">NCTC13316_01793</name>
</gene>
<accession>A0A378JKT7</accession>
<organism evidence="2 3">
    <name type="scientific">Legionella busanensis</name>
    <dbReference type="NCBI Taxonomy" id="190655"/>
    <lineage>
        <taxon>Bacteria</taxon>
        <taxon>Pseudomonadati</taxon>
        <taxon>Pseudomonadota</taxon>
        <taxon>Gammaproteobacteria</taxon>
        <taxon>Legionellales</taxon>
        <taxon>Legionellaceae</taxon>
        <taxon>Legionella</taxon>
    </lineage>
</organism>
<name>A0A378JKT7_9GAMM</name>
<dbReference type="Pfam" id="PF23129">
    <property type="entry name" value="DotZ"/>
    <property type="match status" value="1"/>
</dbReference>
<dbReference type="CDD" id="cd22644">
    <property type="entry name" value="DotZ"/>
    <property type="match status" value="1"/>
</dbReference>
<dbReference type="OrthoDB" id="5649041at2"/>
<evidence type="ECO:0000256" key="1">
    <source>
        <dbReference type="SAM" id="Coils"/>
    </source>
</evidence>
<dbReference type="InterPro" id="IPR049719">
    <property type="entry name" value="DotZ-like"/>
</dbReference>
<evidence type="ECO:0000313" key="2">
    <source>
        <dbReference type="EMBL" id="STX51697.1"/>
    </source>
</evidence>
<proteinExistence type="predicted"/>
<evidence type="ECO:0000313" key="3">
    <source>
        <dbReference type="Proteomes" id="UP000254794"/>
    </source>
</evidence>
<sequence>MSEQSENELSGWFSTYGLITAQRILERYRIKLHQEDLLCALKTPETFYHQLLRLPLGHVFNGIILQQVQDYQLYAQKLIIDYLLSGESSREEGTPGEGARNDLEQERQVLVSLNTEFHELELEHEKLIANSQAKLIERANDWHKKLMAIIREIRAGLQRGGISINEEIINQALPALLCNFNFKANTLTKPDAWQRTEKILNTSLNEELRHQILDKLSDLGNYTEDFDNNLADFAEQVSYIGKRLREFRDNFYNLILRAKEIIYLLPDYRLDLAQEAANKESLLFNAKLGDSEFN</sequence>
<feature type="coiled-coil region" evidence="1">
    <location>
        <begin position="103"/>
        <end position="130"/>
    </location>
</feature>
<reference evidence="2 3" key="1">
    <citation type="submission" date="2018-06" db="EMBL/GenBank/DDBJ databases">
        <authorList>
            <consortium name="Pathogen Informatics"/>
            <person name="Doyle S."/>
        </authorList>
    </citation>
    <scope>NUCLEOTIDE SEQUENCE [LARGE SCALE GENOMIC DNA]</scope>
    <source>
        <strain evidence="2 3">NCTC13316</strain>
    </source>
</reference>
<keyword evidence="1" id="KW-0175">Coiled coil</keyword>
<dbReference type="RefSeq" id="WP_115331317.1">
    <property type="nucleotide sequence ID" value="NZ_CAAAHP010000002.1"/>
</dbReference>
<dbReference type="AlphaFoldDB" id="A0A378JKT7"/>